<gene>
    <name evidence="1" type="ORF">J4H92_05730</name>
</gene>
<dbReference type="Gene3D" id="3.50.30.50">
    <property type="entry name" value="Putative cyclase"/>
    <property type="match status" value="1"/>
</dbReference>
<dbReference type="PANTHER" id="PTHR31118">
    <property type="entry name" value="CYCLASE-LIKE PROTEIN 2"/>
    <property type="match status" value="1"/>
</dbReference>
<accession>A0A939MMR2</accession>
<dbReference type="Proteomes" id="UP000664382">
    <property type="component" value="Unassembled WGS sequence"/>
</dbReference>
<dbReference type="SUPFAM" id="SSF102198">
    <property type="entry name" value="Putative cyclase"/>
    <property type="match status" value="1"/>
</dbReference>
<sequence length="283" mass="30710">MAGTPPTENWGGAFWEGRVPWPVSSARRVYDLAVRLEVGMTHHSSHPPFSYELSKQHGEHMYGARISAAMEKISMGAHVGTHVDAPGHVSLDGCVFGDREVAGRQGEYTGVAAGSVEELPPLFGPGHLVDGVKLFERAMTPADGFGAAELERWFARRAEPVQGDIVVFRTGWMQFWEDSPRYRGEVDRGIPGVSLSGAQWLSRRGVRAVGADTVNFEHKPEWDEVALSVHVHLLVENGVPIMESLNLEGLAADGVERFYFAAAPLRLGGGTGSPIRPLAFVSS</sequence>
<dbReference type="AlphaFoldDB" id="A0A939MMR2"/>
<organism evidence="1 2">
    <name type="scientific">Leucobacter weissii</name>
    <dbReference type="NCBI Taxonomy" id="1983706"/>
    <lineage>
        <taxon>Bacteria</taxon>
        <taxon>Bacillati</taxon>
        <taxon>Actinomycetota</taxon>
        <taxon>Actinomycetes</taxon>
        <taxon>Micrococcales</taxon>
        <taxon>Microbacteriaceae</taxon>
        <taxon>Leucobacter</taxon>
    </lineage>
</organism>
<dbReference type="InterPro" id="IPR037175">
    <property type="entry name" value="KFase_sf"/>
</dbReference>
<protein>
    <submittedName>
        <fullName evidence="1">Cyclase family protein</fullName>
    </submittedName>
</protein>
<comment type="caution">
    <text evidence="1">The sequence shown here is derived from an EMBL/GenBank/DDBJ whole genome shotgun (WGS) entry which is preliminary data.</text>
</comment>
<evidence type="ECO:0000313" key="1">
    <source>
        <dbReference type="EMBL" id="MBO1901447.1"/>
    </source>
</evidence>
<dbReference type="PANTHER" id="PTHR31118:SF12">
    <property type="entry name" value="CYCLASE-LIKE PROTEIN 2"/>
    <property type="match status" value="1"/>
</dbReference>
<proteinExistence type="predicted"/>
<dbReference type="RefSeq" id="WP_208097040.1">
    <property type="nucleotide sequence ID" value="NZ_JAGDYM010000005.1"/>
</dbReference>
<evidence type="ECO:0000313" key="2">
    <source>
        <dbReference type="Proteomes" id="UP000664382"/>
    </source>
</evidence>
<dbReference type="GO" id="GO:0004061">
    <property type="term" value="F:arylformamidase activity"/>
    <property type="evidence" value="ECO:0007669"/>
    <property type="project" value="InterPro"/>
</dbReference>
<dbReference type="EMBL" id="JAGDYM010000005">
    <property type="protein sequence ID" value="MBO1901447.1"/>
    <property type="molecule type" value="Genomic_DNA"/>
</dbReference>
<reference evidence="1" key="1">
    <citation type="submission" date="2021-03" db="EMBL/GenBank/DDBJ databases">
        <title>Leucobacter chromiisoli sp. nov., isolated from chromium-containing soil of chemical plant.</title>
        <authorList>
            <person name="Xu Z."/>
        </authorList>
    </citation>
    <scope>NUCLEOTIDE SEQUENCE</scope>
    <source>
        <strain evidence="1">S27</strain>
    </source>
</reference>
<keyword evidence="2" id="KW-1185">Reference proteome</keyword>
<name>A0A939MMR2_9MICO</name>
<dbReference type="InterPro" id="IPR007325">
    <property type="entry name" value="KFase/CYL"/>
</dbReference>
<dbReference type="Pfam" id="PF04199">
    <property type="entry name" value="Cyclase"/>
    <property type="match status" value="1"/>
</dbReference>
<dbReference type="GO" id="GO:0019441">
    <property type="term" value="P:L-tryptophan catabolic process to kynurenine"/>
    <property type="evidence" value="ECO:0007669"/>
    <property type="project" value="InterPro"/>
</dbReference>